<protein>
    <recommendedName>
        <fullName evidence="3">Bacteriocin resistance YdeI/OmpD-like protein</fullName>
    </recommendedName>
</protein>
<dbReference type="RefSeq" id="WP_106134150.1">
    <property type="nucleotide sequence ID" value="NZ_PVTR01000007.1"/>
</dbReference>
<name>A0A2T0WKF0_9BACT</name>
<keyword evidence="2" id="KW-1185">Reference proteome</keyword>
<proteinExistence type="predicted"/>
<gene>
    <name evidence="1" type="ORF">CLW00_107201</name>
</gene>
<dbReference type="EMBL" id="PVTR01000007">
    <property type="protein sequence ID" value="PRY87132.1"/>
    <property type="molecule type" value="Genomic_DNA"/>
</dbReference>
<sequence length="173" mass="20493">MKYIFESTLENFNSALWHFHVPVPDATAMELIEADNRRIIFQINENEPSHAALMKTKDYWFFLLNKNQCVKFNISENDKIRVTLEKDRSEYGYFMPEELNIMLNQDEEGAQYFHQLTKGKQRSLIYLVGKVKNLDSRINKALAILSHLKEVKGQLDFKKLNEKIKFFNNINKQ</sequence>
<evidence type="ECO:0000313" key="2">
    <source>
        <dbReference type="Proteomes" id="UP000238157"/>
    </source>
</evidence>
<accession>A0A2T0WKF0</accession>
<dbReference type="AlphaFoldDB" id="A0A2T0WKF0"/>
<evidence type="ECO:0000313" key="1">
    <source>
        <dbReference type="EMBL" id="PRY87132.1"/>
    </source>
</evidence>
<dbReference type="Proteomes" id="UP000238157">
    <property type="component" value="Unassembled WGS sequence"/>
</dbReference>
<dbReference type="Pfam" id="PF13376">
    <property type="entry name" value="OmdA"/>
    <property type="match status" value="1"/>
</dbReference>
<evidence type="ECO:0008006" key="3">
    <source>
        <dbReference type="Google" id="ProtNLM"/>
    </source>
</evidence>
<organism evidence="1 2">
    <name type="scientific">Mongoliibacter ruber</name>
    <dbReference type="NCBI Taxonomy" id="1750599"/>
    <lineage>
        <taxon>Bacteria</taxon>
        <taxon>Pseudomonadati</taxon>
        <taxon>Bacteroidota</taxon>
        <taxon>Cytophagia</taxon>
        <taxon>Cytophagales</taxon>
        <taxon>Cyclobacteriaceae</taxon>
        <taxon>Mongoliibacter</taxon>
    </lineage>
</organism>
<comment type="caution">
    <text evidence="1">The sequence shown here is derived from an EMBL/GenBank/DDBJ whole genome shotgun (WGS) entry which is preliminary data.</text>
</comment>
<reference evidence="1 2" key="1">
    <citation type="submission" date="2018-03" db="EMBL/GenBank/DDBJ databases">
        <title>Genomic Encyclopedia of Archaeal and Bacterial Type Strains, Phase II (KMG-II): from individual species to whole genera.</title>
        <authorList>
            <person name="Goeker M."/>
        </authorList>
    </citation>
    <scope>NUCLEOTIDE SEQUENCE [LARGE SCALE GENOMIC DNA]</scope>
    <source>
        <strain evidence="1 2">DSM 27929</strain>
    </source>
</reference>
<dbReference type="OrthoDB" id="959664at2"/>